<sequence>MAPDNSHILAQISITAVQFFFYGLHTVLFSLCAYILSNRAKESPRYKLQLAAVILLFVLSTANVALCLSADVLTWCISCHSETRITQISFAGIYLNLVSNYGGAIYYGEEKWKTIIPSIVIAVVSHTSALVLTAWVLPHTLRNAAGIETYSFKDVAAGLSVKAQNHHYGG</sequence>
<evidence type="ECO:0000313" key="2">
    <source>
        <dbReference type="EMBL" id="KAK7039165.1"/>
    </source>
</evidence>
<dbReference type="AlphaFoldDB" id="A0AAW0CJP1"/>
<protein>
    <submittedName>
        <fullName evidence="2">Uncharacterized protein</fullName>
    </submittedName>
</protein>
<organism evidence="2 3">
    <name type="scientific">Paramarasmius palmivorus</name>
    <dbReference type="NCBI Taxonomy" id="297713"/>
    <lineage>
        <taxon>Eukaryota</taxon>
        <taxon>Fungi</taxon>
        <taxon>Dikarya</taxon>
        <taxon>Basidiomycota</taxon>
        <taxon>Agaricomycotina</taxon>
        <taxon>Agaricomycetes</taxon>
        <taxon>Agaricomycetidae</taxon>
        <taxon>Agaricales</taxon>
        <taxon>Marasmiineae</taxon>
        <taxon>Marasmiaceae</taxon>
        <taxon>Paramarasmius</taxon>
    </lineage>
</organism>
<dbReference type="EMBL" id="JAYKXP010000039">
    <property type="protein sequence ID" value="KAK7039165.1"/>
    <property type="molecule type" value="Genomic_DNA"/>
</dbReference>
<keyword evidence="1" id="KW-0812">Transmembrane</keyword>
<feature type="transmembrane region" description="Helical" evidence="1">
    <location>
        <begin position="48"/>
        <end position="76"/>
    </location>
</feature>
<feature type="transmembrane region" description="Helical" evidence="1">
    <location>
        <begin position="88"/>
        <end position="108"/>
    </location>
</feature>
<keyword evidence="1" id="KW-0472">Membrane</keyword>
<proteinExistence type="predicted"/>
<dbReference type="Proteomes" id="UP001383192">
    <property type="component" value="Unassembled WGS sequence"/>
</dbReference>
<evidence type="ECO:0000256" key="1">
    <source>
        <dbReference type="SAM" id="Phobius"/>
    </source>
</evidence>
<reference evidence="2 3" key="1">
    <citation type="submission" date="2024-01" db="EMBL/GenBank/DDBJ databases">
        <title>A draft genome for a cacao thread blight-causing isolate of Paramarasmius palmivorus.</title>
        <authorList>
            <person name="Baruah I.K."/>
            <person name="Bukari Y."/>
            <person name="Amoako-Attah I."/>
            <person name="Meinhardt L.W."/>
            <person name="Bailey B.A."/>
            <person name="Cohen S.P."/>
        </authorList>
    </citation>
    <scope>NUCLEOTIDE SEQUENCE [LARGE SCALE GENOMIC DNA]</scope>
    <source>
        <strain evidence="2 3">GH-12</strain>
    </source>
</reference>
<evidence type="ECO:0000313" key="3">
    <source>
        <dbReference type="Proteomes" id="UP001383192"/>
    </source>
</evidence>
<gene>
    <name evidence="2" type="ORF">VNI00_010069</name>
</gene>
<keyword evidence="3" id="KW-1185">Reference proteome</keyword>
<feature type="transmembrane region" description="Helical" evidence="1">
    <location>
        <begin position="114"/>
        <end position="137"/>
    </location>
</feature>
<comment type="caution">
    <text evidence="2">The sequence shown here is derived from an EMBL/GenBank/DDBJ whole genome shotgun (WGS) entry which is preliminary data.</text>
</comment>
<name>A0AAW0CJP1_9AGAR</name>
<keyword evidence="1" id="KW-1133">Transmembrane helix</keyword>
<accession>A0AAW0CJP1</accession>
<feature type="transmembrane region" description="Helical" evidence="1">
    <location>
        <begin position="12"/>
        <end position="36"/>
    </location>
</feature>